<gene>
    <name evidence="9" type="primary">NTF4</name>
</gene>
<dbReference type="GO" id="GO:0043524">
    <property type="term" value="P:negative regulation of neuron apoptotic process"/>
    <property type="evidence" value="ECO:0007669"/>
    <property type="project" value="TreeGrafter"/>
</dbReference>
<dbReference type="GO" id="GO:0048812">
    <property type="term" value="P:neuron projection morphogenesis"/>
    <property type="evidence" value="ECO:0007669"/>
    <property type="project" value="TreeGrafter"/>
</dbReference>
<sequence>MRILLYAMVIIHFYAINAAPLNLDLPSTDLGPRRPAQAGRDPSEGEKGVSPLVDHLLDGLISDSDATGKSWDLISPRVTLSSNAPLGPPLLFLMEDYVAHPELANRTSRVKRAEGNEPWRRGDVSVCDSISQWVTDKESAVDIRGKTVKVLSEVQTLTGPLKQYFFETKCNLTGSTSHGCRGVDKRHWVSQCKAKQSFVRALTINNEKQAGWRWIRIDTSCVCVLVSRSGKT</sequence>
<dbReference type="GO" id="GO:0005163">
    <property type="term" value="F:nerve growth factor receptor binding"/>
    <property type="evidence" value="ECO:0007669"/>
    <property type="project" value="TreeGrafter"/>
</dbReference>
<name>H3A863_LATCH</name>
<feature type="disulfide bond" evidence="5">
    <location>
        <begin position="170"/>
        <end position="221"/>
    </location>
</feature>
<dbReference type="SMART" id="SM00140">
    <property type="entry name" value="NGF"/>
    <property type="match status" value="1"/>
</dbReference>
<dbReference type="Ensembl" id="ENSLACT00000005886.1">
    <property type="protein sequence ID" value="ENSLACP00000005834.1"/>
    <property type="gene ID" value="ENSLACG00000005182.1"/>
</dbReference>
<protein>
    <recommendedName>
        <fullName evidence="2">Neurotrophin-4</fullName>
    </recommendedName>
</protein>
<dbReference type="EMBL" id="AFYH01248683">
    <property type="status" value="NOT_ANNOTATED_CDS"/>
    <property type="molecule type" value="Genomic_DNA"/>
</dbReference>
<reference evidence="9" key="3">
    <citation type="submission" date="2025-09" db="UniProtKB">
        <authorList>
            <consortium name="Ensembl"/>
        </authorList>
    </citation>
    <scope>IDENTIFICATION</scope>
</reference>
<evidence type="ECO:0000256" key="2">
    <source>
        <dbReference type="ARBA" id="ARBA00018008"/>
    </source>
</evidence>
<dbReference type="HOGENOM" id="CLU_059942_1_1_1"/>
<evidence type="ECO:0000256" key="1">
    <source>
        <dbReference type="ARBA" id="ARBA00010783"/>
    </source>
</evidence>
<dbReference type="PROSITE" id="PS50270">
    <property type="entry name" value="NGF_2"/>
    <property type="match status" value="1"/>
</dbReference>
<keyword evidence="4 5" id="KW-1015">Disulfide bond</keyword>
<dbReference type="OrthoDB" id="6491780at2759"/>
<evidence type="ECO:0000256" key="5">
    <source>
        <dbReference type="PIRSR" id="PIRSR001789-1"/>
    </source>
</evidence>
<dbReference type="Gene3D" id="2.10.90.10">
    <property type="entry name" value="Cystine-knot cytokines"/>
    <property type="match status" value="1"/>
</dbReference>
<feature type="region of interest" description="Disordered" evidence="6">
    <location>
        <begin position="30"/>
        <end position="49"/>
    </location>
</feature>
<feature type="disulfide bond" evidence="5">
    <location>
        <begin position="127"/>
        <end position="192"/>
    </location>
</feature>
<dbReference type="GO" id="GO:0005615">
    <property type="term" value="C:extracellular space"/>
    <property type="evidence" value="ECO:0007669"/>
    <property type="project" value="TreeGrafter"/>
</dbReference>
<dbReference type="Pfam" id="PF19338">
    <property type="entry name" value="NTF3_N"/>
    <property type="match status" value="1"/>
</dbReference>
<feature type="domain" description="Nerve growth factor-related" evidence="8">
    <location>
        <begin position="119"/>
        <end position="224"/>
    </location>
</feature>
<dbReference type="PANTHER" id="PTHR11589:SF8">
    <property type="entry name" value="NEUROTROPHIN-4"/>
    <property type="match status" value="1"/>
</dbReference>
<dbReference type="SUPFAM" id="SSF57501">
    <property type="entry name" value="Cystine-knot cytokines"/>
    <property type="match status" value="1"/>
</dbReference>
<dbReference type="AlphaFoldDB" id="H3A863"/>
<dbReference type="GO" id="GO:0030425">
    <property type="term" value="C:dendrite"/>
    <property type="evidence" value="ECO:0007669"/>
    <property type="project" value="TreeGrafter"/>
</dbReference>
<dbReference type="GeneTree" id="ENSGT00390000007725"/>
<dbReference type="Pfam" id="PF00243">
    <property type="entry name" value="NGF"/>
    <property type="match status" value="1"/>
</dbReference>
<dbReference type="InterPro" id="IPR029034">
    <property type="entry name" value="Cystine-knot_cytokine"/>
</dbReference>
<dbReference type="PROSITE" id="PS00248">
    <property type="entry name" value="NGF_1"/>
    <property type="match status" value="1"/>
</dbReference>
<dbReference type="InterPro" id="IPR045815">
    <property type="entry name" value="NTF3_N"/>
</dbReference>
<dbReference type="InterPro" id="IPR002072">
    <property type="entry name" value="Nerve_growth_factor-rel"/>
</dbReference>
<proteinExistence type="inferred from homology"/>
<dbReference type="GO" id="GO:0030424">
    <property type="term" value="C:axon"/>
    <property type="evidence" value="ECO:0007669"/>
    <property type="project" value="TreeGrafter"/>
</dbReference>
<evidence type="ECO:0000313" key="10">
    <source>
        <dbReference type="Proteomes" id="UP000008672"/>
    </source>
</evidence>
<dbReference type="InterPro" id="IPR019846">
    <property type="entry name" value="Nerve_growth_factor_CS"/>
</dbReference>
<dbReference type="GO" id="GO:0021675">
    <property type="term" value="P:nerve development"/>
    <property type="evidence" value="ECO:0007669"/>
    <property type="project" value="TreeGrafter"/>
</dbReference>
<dbReference type="OMA" id="WNLYSPR"/>
<dbReference type="PANTHER" id="PTHR11589">
    <property type="entry name" value="NERVE GROWTH FACTOR NGF -RELATED"/>
    <property type="match status" value="1"/>
</dbReference>
<evidence type="ECO:0000259" key="8">
    <source>
        <dbReference type="SMART" id="SM00140"/>
    </source>
</evidence>
<comment type="similarity">
    <text evidence="1">Belongs to the NGF-beta family.</text>
</comment>
<evidence type="ECO:0000256" key="3">
    <source>
        <dbReference type="ARBA" id="ARBA00023030"/>
    </source>
</evidence>
<evidence type="ECO:0000256" key="7">
    <source>
        <dbReference type="SAM" id="SignalP"/>
    </source>
</evidence>
<dbReference type="eggNOG" id="ENOG502R4FK">
    <property type="taxonomic scope" value="Eukaryota"/>
</dbReference>
<evidence type="ECO:0000256" key="4">
    <source>
        <dbReference type="ARBA" id="ARBA00023157"/>
    </source>
</evidence>
<dbReference type="InterPro" id="IPR020408">
    <property type="entry name" value="Nerve_growth_factor-like"/>
</dbReference>
<feature type="disulfide bond" evidence="5">
    <location>
        <begin position="180"/>
        <end position="223"/>
    </location>
</feature>
<organism evidence="9 10">
    <name type="scientific">Latimeria chalumnae</name>
    <name type="common">Coelacanth</name>
    <dbReference type="NCBI Taxonomy" id="7897"/>
    <lineage>
        <taxon>Eukaryota</taxon>
        <taxon>Metazoa</taxon>
        <taxon>Chordata</taxon>
        <taxon>Craniata</taxon>
        <taxon>Vertebrata</taxon>
        <taxon>Euteleostomi</taxon>
        <taxon>Coelacanthiformes</taxon>
        <taxon>Coelacanthidae</taxon>
        <taxon>Latimeria</taxon>
    </lineage>
</organism>
<dbReference type="InParanoid" id="H3A863"/>
<keyword evidence="10" id="KW-1185">Reference proteome</keyword>
<keyword evidence="7" id="KW-0732">Signal</keyword>
<dbReference type="FunFam" id="2.10.90.10:FF:000002">
    <property type="entry name" value="Brain-derived neurotrophic factor"/>
    <property type="match status" value="1"/>
</dbReference>
<dbReference type="KEGG" id="lcm:102367207"/>
<dbReference type="PRINTS" id="PR00268">
    <property type="entry name" value="NGF"/>
</dbReference>
<reference evidence="9" key="2">
    <citation type="submission" date="2025-08" db="UniProtKB">
        <authorList>
            <consortium name="Ensembl"/>
        </authorList>
    </citation>
    <scope>IDENTIFICATION</scope>
</reference>
<dbReference type="GO" id="GO:0050804">
    <property type="term" value="P:modulation of chemical synaptic transmission"/>
    <property type="evidence" value="ECO:0007669"/>
    <property type="project" value="TreeGrafter"/>
</dbReference>
<reference evidence="10" key="1">
    <citation type="submission" date="2011-08" db="EMBL/GenBank/DDBJ databases">
        <title>The draft genome of Latimeria chalumnae.</title>
        <authorList>
            <person name="Di Palma F."/>
            <person name="Alfoldi J."/>
            <person name="Johnson J."/>
            <person name="Berlin A."/>
            <person name="Gnerre S."/>
            <person name="Jaffe D."/>
            <person name="MacCallum I."/>
            <person name="Young S."/>
            <person name="Walker B.J."/>
            <person name="Lander E."/>
            <person name="Lindblad-Toh K."/>
        </authorList>
    </citation>
    <scope>NUCLEOTIDE SEQUENCE [LARGE SCALE GENOMIC DNA]</scope>
    <source>
        <strain evidence="10">Wild caught</strain>
    </source>
</reference>
<evidence type="ECO:0000256" key="6">
    <source>
        <dbReference type="SAM" id="MobiDB-lite"/>
    </source>
</evidence>
<dbReference type="GO" id="GO:0008083">
    <property type="term" value="F:growth factor activity"/>
    <property type="evidence" value="ECO:0007669"/>
    <property type="project" value="UniProtKB-KW"/>
</dbReference>
<accession>H3A863</accession>
<dbReference type="GO" id="GO:0007169">
    <property type="term" value="P:cell surface receptor protein tyrosine kinase signaling pathway"/>
    <property type="evidence" value="ECO:0007669"/>
    <property type="project" value="TreeGrafter"/>
</dbReference>
<feature type="chain" id="PRO_5003580015" description="Neurotrophin-4" evidence="7">
    <location>
        <begin position="19"/>
        <end position="232"/>
    </location>
</feature>
<dbReference type="STRING" id="7897.ENSLACP00000005834"/>
<dbReference type="Proteomes" id="UP000008672">
    <property type="component" value="Unassembled WGS sequence"/>
</dbReference>
<keyword evidence="3" id="KW-0339">Growth factor</keyword>
<dbReference type="GO" id="GO:0008021">
    <property type="term" value="C:synaptic vesicle"/>
    <property type="evidence" value="ECO:0007669"/>
    <property type="project" value="TreeGrafter"/>
</dbReference>
<evidence type="ECO:0000313" key="9">
    <source>
        <dbReference type="Ensembl" id="ENSLACP00000005834.1"/>
    </source>
</evidence>
<dbReference type="GO" id="GO:0038180">
    <property type="term" value="P:nerve growth factor signaling pathway"/>
    <property type="evidence" value="ECO:0007669"/>
    <property type="project" value="TreeGrafter"/>
</dbReference>
<feature type="signal peptide" evidence="7">
    <location>
        <begin position="1"/>
        <end position="18"/>
    </location>
</feature>